<keyword evidence="9" id="KW-1185">Reference proteome</keyword>
<organism evidence="8 9">
    <name type="scientific">Candidatus Lokiarchaeum ossiferum</name>
    <dbReference type="NCBI Taxonomy" id="2951803"/>
    <lineage>
        <taxon>Archaea</taxon>
        <taxon>Promethearchaeati</taxon>
        <taxon>Promethearchaeota</taxon>
        <taxon>Promethearchaeia</taxon>
        <taxon>Promethearchaeales</taxon>
        <taxon>Promethearchaeaceae</taxon>
        <taxon>Candidatus Lokiarchaeum</taxon>
    </lineage>
</organism>
<reference evidence="8" key="1">
    <citation type="submission" date="2022-09" db="EMBL/GenBank/DDBJ databases">
        <title>Actin cytoskeleton and complex cell architecture in an #Asgard archaeon.</title>
        <authorList>
            <person name="Ponce Toledo R.I."/>
            <person name="Schleper C."/>
            <person name="Rodrigues Oliveira T."/>
            <person name="Wollweber F."/>
            <person name="Xu J."/>
            <person name="Rittmann S."/>
            <person name="Klingl A."/>
            <person name="Pilhofer M."/>
        </authorList>
    </citation>
    <scope>NUCLEOTIDE SEQUENCE</scope>
    <source>
        <strain evidence="8">B-35</strain>
    </source>
</reference>
<evidence type="ECO:0000256" key="1">
    <source>
        <dbReference type="ARBA" id="ARBA00001933"/>
    </source>
</evidence>
<dbReference type="SUPFAM" id="SSF53686">
    <property type="entry name" value="Tryptophan synthase beta subunit-like PLP-dependent enzymes"/>
    <property type="match status" value="1"/>
</dbReference>
<comment type="cofactor">
    <cofactor evidence="1">
        <name>pyridoxal 5'-phosphate</name>
        <dbReference type="ChEBI" id="CHEBI:597326"/>
    </cofactor>
</comment>
<dbReference type="PANTHER" id="PTHR42690">
    <property type="entry name" value="THREONINE SYNTHASE FAMILY MEMBER"/>
    <property type="match status" value="1"/>
</dbReference>
<gene>
    <name evidence="8" type="ORF">NEF87_004708</name>
</gene>
<dbReference type="InterPro" id="IPR001926">
    <property type="entry name" value="TrpB-like_PALP"/>
</dbReference>
<dbReference type="PANTHER" id="PTHR42690:SF1">
    <property type="entry name" value="THREONINE SYNTHASE-LIKE 2"/>
    <property type="match status" value="1"/>
</dbReference>
<dbReference type="Pfam" id="PF00291">
    <property type="entry name" value="PALP"/>
    <property type="match status" value="1"/>
</dbReference>
<evidence type="ECO:0000256" key="3">
    <source>
        <dbReference type="ARBA" id="ARBA00022898"/>
    </source>
</evidence>
<feature type="domain" description="Tryptophan synthase beta chain-like PALP" evidence="6">
    <location>
        <begin position="94"/>
        <end position="387"/>
    </location>
</feature>
<keyword evidence="4" id="KW-0456">Lyase</keyword>
<dbReference type="Gene3D" id="3.40.50.1100">
    <property type="match status" value="2"/>
</dbReference>
<dbReference type="InterPro" id="IPR004450">
    <property type="entry name" value="Thr_synthase-like"/>
</dbReference>
<protein>
    <recommendedName>
        <fullName evidence="5">Threonine synthase</fullName>
        <ecNumber evidence="5">4.2.3.1</ecNumber>
    </recommendedName>
</protein>
<evidence type="ECO:0000259" key="6">
    <source>
        <dbReference type="Pfam" id="PF00291"/>
    </source>
</evidence>
<dbReference type="InterPro" id="IPR051166">
    <property type="entry name" value="Threonine_Synthase"/>
</dbReference>
<dbReference type="InterPro" id="IPR037158">
    <property type="entry name" value="Thr_synth_N_sf"/>
</dbReference>
<dbReference type="InterPro" id="IPR029144">
    <property type="entry name" value="Thr_synth_N"/>
</dbReference>
<dbReference type="Gene3D" id="3.90.1380.10">
    <property type="entry name" value="Threonine synthase, N-terminal domain"/>
    <property type="match status" value="1"/>
</dbReference>
<dbReference type="NCBIfam" id="TIGR00260">
    <property type="entry name" value="thrC"/>
    <property type="match status" value="1"/>
</dbReference>
<keyword evidence="3" id="KW-0663">Pyridoxal phosphate</keyword>
<dbReference type="InterPro" id="IPR036052">
    <property type="entry name" value="TrpB-like_PALP_sf"/>
</dbReference>
<evidence type="ECO:0000256" key="4">
    <source>
        <dbReference type="ARBA" id="ARBA00023239"/>
    </source>
</evidence>
<dbReference type="Proteomes" id="UP001208689">
    <property type="component" value="Chromosome"/>
</dbReference>
<comment type="similarity">
    <text evidence="2">Belongs to the threonine synthase family.</text>
</comment>
<feature type="domain" description="Threonine synthase N-terminal" evidence="7">
    <location>
        <begin position="5"/>
        <end position="83"/>
    </location>
</feature>
<evidence type="ECO:0000256" key="2">
    <source>
        <dbReference type="ARBA" id="ARBA00005517"/>
    </source>
</evidence>
<proteinExistence type="inferred from homology"/>
<evidence type="ECO:0000313" key="8">
    <source>
        <dbReference type="EMBL" id="UYP48423.1"/>
    </source>
</evidence>
<name>A0ABY6HYF5_9ARCH</name>
<dbReference type="EMBL" id="CP104013">
    <property type="protein sequence ID" value="UYP48423.1"/>
    <property type="molecule type" value="Genomic_DNA"/>
</dbReference>
<dbReference type="Pfam" id="PF14821">
    <property type="entry name" value="Thr_synth_N"/>
    <property type="match status" value="1"/>
</dbReference>
<evidence type="ECO:0000259" key="7">
    <source>
        <dbReference type="Pfam" id="PF14821"/>
    </source>
</evidence>
<sequence length="447" mass="50537">MIMMQFYSTNKTVPQQNFEEILFMGQAPDFGLYMPESIPKISKEILNKFNTMSYAEIATEICNLYLHKEIAKEDLLKISKDAYDFEVPLVKLELNHYIMRLDQGPTSAFKDFAARMMSRLMQHFLKKKSQKLTILVATSGDTGGAIADAYLGLDNIEVIILYPATEVSARQRKQMTTLGKNITAIALNGKFDDCQKLVKQAFGDADLTHLNLSSANSINFGRILPQIVYYFYAACKISPQEPCIISVPSGNFGNLMGGLIAKKMGLPVEKFVVAVNENDEYPQFLKNSKYQKVEPSKACLSSAMNVGHPSNLVRLVDLYGGHLDYQGELHALPNMDDIKNDMWSISVSDDQTIQTIKKTYDSLNYILEPHGAVAWYGLNEYLKEFPSKFPCISIETADPAKFPEEIEKILGIEIGMTENMKKQSNNQEYIQKMDNDYNSFKKMLLTR</sequence>
<accession>A0ABY6HYF5</accession>
<evidence type="ECO:0000313" key="9">
    <source>
        <dbReference type="Proteomes" id="UP001208689"/>
    </source>
</evidence>
<dbReference type="EC" id="4.2.3.1" evidence="5"/>
<evidence type="ECO:0000256" key="5">
    <source>
        <dbReference type="NCBIfam" id="TIGR00260"/>
    </source>
</evidence>